<keyword evidence="4" id="KW-1185">Reference proteome</keyword>
<dbReference type="AlphaFoldDB" id="A0A2W7S3X1"/>
<dbReference type="InterPro" id="IPR006504">
    <property type="entry name" value="Tscrpt_reg_Spx/MgsR"/>
</dbReference>
<evidence type="ECO:0000313" key="4">
    <source>
        <dbReference type="Proteomes" id="UP000249720"/>
    </source>
</evidence>
<sequence>MYQVYGIPNCNTVKKALDWLSQHNIPFTFHNFKKEGIEATTLKNWCQQAGGWQNLLNKQGTTWRKLDANTQQSITTETKAIQLMQEMVSIIKRPVIVKGTTVVAIGFNEALYNTVFK</sequence>
<dbReference type="Gene3D" id="3.40.30.10">
    <property type="entry name" value="Glutaredoxin"/>
    <property type="match status" value="1"/>
</dbReference>
<dbReference type="InterPro" id="IPR006660">
    <property type="entry name" value="Arsenate_reductase-like"/>
</dbReference>
<evidence type="ECO:0000256" key="1">
    <source>
        <dbReference type="ARBA" id="ARBA00007198"/>
    </source>
</evidence>
<dbReference type="RefSeq" id="WP_111293028.1">
    <property type="nucleotide sequence ID" value="NZ_QKZV01000001.1"/>
</dbReference>
<name>A0A2W7S3X1_9BACT</name>
<reference evidence="3 4" key="1">
    <citation type="submission" date="2018-06" db="EMBL/GenBank/DDBJ databases">
        <title>Genomic Encyclopedia of Archaeal and Bacterial Type Strains, Phase II (KMG-II): from individual species to whole genera.</title>
        <authorList>
            <person name="Goeker M."/>
        </authorList>
    </citation>
    <scope>NUCLEOTIDE SEQUENCE [LARGE SCALE GENOMIC DNA]</scope>
    <source>
        <strain evidence="3 4">DSM 23241</strain>
    </source>
</reference>
<gene>
    <name evidence="3" type="ORF">LX80_00028</name>
</gene>
<comment type="caution">
    <text evidence="3">The sequence shown here is derived from an EMBL/GenBank/DDBJ whole genome shotgun (WGS) entry which is preliminary data.</text>
</comment>
<evidence type="ECO:0000313" key="3">
    <source>
        <dbReference type="EMBL" id="PZX65540.1"/>
    </source>
</evidence>
<dbReference type="SUPFAM" id="SSF52833">
    <property type="entry name" value="Thioredoxin-like"/>
    <property type="match status" value="1"/>
</dbReference>
<dbReference type="Pfam" id="PF03960">
    <property type="entry name" value="ArsC"/>
    <property type="match status" value="1"/>
</dbReference>
<dbReference type="InterPro" id="IPR036249">
    <property type="entry name" value="Thioredoxin-like_sf"/>
</dbReference>
<comment type="similarity">
    <text evidence="1 2">Belongs to the ArsC family.</text>
</comment>
<dbReference type="CDD" id="cd03035">
    <property type="entry name" value="ArsC_Yffb"/>
    <property type="match status" value="1"/>
</dbReference>
<dbReference type="OrthoDB" id="9794155at2"/>
<evidence type="ECO:0000256" key="2">
    <source>
        <dbReference type="PROSITE-ProRule" id="PRU01282"/>
    </source>
</evidence>
<accession>A0A2W7S3X1</accession>
<dbReference type="PANTHER" id="PTHR30041:SF8">
    <property type="entry name" value="PROTEIN YFFB"/>
    <property type="match status" value="1"/>
</dbReference>
<dbReference type="PANTHER" id="PTHR30041">
    <property type="entry name" value="ARSENATE REDUCTASE"/>
    <property type="match status" value="1"/>
</dbReference>
<dbReference type="EMBL" id="QKZV01000001">
    <property type="protein sequence ID" value="PZX65540.1"/>
    <property type="molecule type" value="Genomic_DNA"/>
</dbReference>
<organism evidence="3 4">
    <name type="scientific">Hydrotalea sandarakina</name>
    <dbReference type="NCBI Taxonomy" id="1004304"/>
    <lineage>
        <taxon>Bacteria</taxon>
        <taxon>Pseudomonadati</taxon>
        <taxon>Bacteroidota</taxon>
        <taxon>Chitinophagia</taxon>
        <taxon>Chitinophagales</taxon>
        <taxon>Chitinophagaceae</taxon>
        <taxon>Hydrotalea</taxon>
    </lineage>
</organism>
<proteinExistence type="inferred from homology"/>
<dbReference type="Proteomes" id="UP000249720">
    <property type="component" value="Unassembled WGS sequence"/>
</dbReference>
<dbReference type="NCBIfam" id="TIGR01617">
    <property type="entry name" value="arsC_related"/>
    <property type="match status" value="1"/>
</dbReference>
<dbReference type="PROSITE" id="PS51353">
    <property type="entry name" value="ARSC"/>
    <property type="match status" value="1"/>
</dbReference>
<protein>
    <submittedName>
        <fullName evidence="3">Spx/MgsR family transcriptional regulator</fullName>
    </submittedName>
</protein>